<evidence type="ECO:0000313" key="2">
    <source>
        <dbReference type="EMBL" id="QBK88591.1"/>
    </source>
</evidence>
<proteinExistence type="predicted"/>
<organism evidence="2">
    <name type="scientific">Mimivirus LCMiAC01</name>
    <dbReference type="NCBI Taxonomy" id="2506608"/>
    <lineage>
        <taxon>Viruses</taxon>
        <taxon>Varidnaviria</taxon>
        <taxon>Bamfordvirae</taxon>
        <taxon>Nucleocytoviricota</taxon>
        <taxon>Megaviricetes</taxon>
        <taxon>Imitervirales</taxon>
        <taxon>Mimiviridae</taxon>
        <taxon>Klosneuvirinae</taxon>
    </lineage>
</organism>
<sequence>MNILYYNLDDLIEKYGRKDSKNKYQSLYPTLYDPKKRTKTNLVYECKKCKDITINHMDSVKKQYSKMNKIMDNIISSFGTVSTENKSVQTYDVSPTTTPTSTSDSNDDILSYDDMDYNYLADKYYFYYKKIHENDDTIYELLIFDDEIARNLRDIIDDPDLYKNIPTIQFDLLYSNINNIKIKYNEKKYRNFYVKRILDFTNELFRYKYDRLDNMIKNNIIDYSSLWYYFNRSYYKVKHFDDYVCVKVNYCTYKKIESGEVFLLYCEIIYPHDDELYTHEYIHKIKKFPHVKNIDNLDVHKIEDIDSSIFIKYGDMMLNMYNKIIHMNISGKQYSTRNDDVLISNKNEQVMVDCVGMNKYTNIPLNIIPRNKINVNNITDKQKMIIFPYPGIYNMGINKKWGITHIKCLSNIIYCKDAFNCLSIDESKKNIIKNLINGKEKFNNSCDFINKKGNGLTFLLYGSSGLGKCFTVESICEFLGRPLYNIDINDIGTDSDNIENIMNNIFKYTKRWNAILLIRYVDIYMEKRMSGYINRNSITSIFLKILEYYNGILFLITNKINNLDPCVVEKIDMMFMYNTPDIKNGTNIWKSLLNKFDLKLNDDTIKKLATYKLNGRKIRNYIKIVCIIHTETGKPITNKSFYKTFMKCYKINHETDMPKSLMYN</sequence>
<dbReference type="Pfam" id="PF00004">
    <property type="entry name" value="AAA"/>
    <property type="match status" value="1"/>
</dbReference>
<protein>
    <submittedName>
        <fullName evidence="2">AAA family ATPase</fullName>
    </submittedName>
</protein>
<dbReference type="InterPro" id="IPR027417">
    <property type="entry name" value="P-loop_NTPase"/>
</dbReference>
<dbReference type="EMBL" id="MK500392">
    <property type="protein sequence ID" value="QBK88591.1"/>
    <property type="molecule type" value="Genomic_DNA"/>
</dbReference>
<gene>
    <name evidence="2" type="ORF">LCMiAC01_02680</name>
</gene>
<evidence type="ECO:0000259" key="1">
    <source>
        <dbReference type="Pfam" id="PF00004"/>
    </source>
</evidence>
<dbReference type="SUPFAM" id="SSF52540">
    <property type="entry name" value="P-loop containing nucleoside triphosphate hydrolases"/>
    <property type="match status" value="1"/>
</dbReference>
<dbReference type="Gene3D" id="3.40.50.300">
    <property type="entry name" value="P-loop containing nucleotide triphosphate hydrolases"/>
    <property type="match status" value="1"/>
</dbReference>
<dbReference type="PANTHER" id="PTHR46411">
    <property type="entry name" value="FAMILY ATPASE, PUTATIVE-RELATED"/>
    <property type="match status" value="1"/>
</dbReference>
<accession>A0A481Z0A9</accession>
<dbReference type="PANTHER" id="PTHR46411:SF3">
    <property type="entry name" value="AAA+ ATPASE DOMAIN-CONTAINING PROTEIN"/>
    <property type="match status" value="1"/>
</dbReference>
<dbReference type="InterPro" id="IPR003959">
    <property type="entry name" value="ATPase_AAA_core"/>
</dbReference>
<feature type="domain" description="ATPase AAA-type core" evidence="1">
    <location>
        <begin position="459"/>
        <end position="574"/>
    </location>
</feature>
<name>A0A481Z0A9_9VIRU</name>
<dbReference type="GO" id="GO:0005524">
    <property type="term" value="F:ATP binding"/>
    <property type="evidence" value="ECO:0007669"/>
    <property type="project" value="InterPro"/>
</dbReference>
<reference evidence="2" key="1">
    <citation type="journal article" date="2019" name="MBio">
        <title>Virus Genomes from Deep Sea Sediments Expand the Ocean Megavirome and Support Independent Origins of Viral Gigantism.</title>
        <authorList>
            <person name="Backstrom D."/>
            <person name="Yutin N."/>
            <person name="Jorgensen S.L."/>
            <person name="Dharamshi J."/>
            <person name="Homa F."/>
            <person name="Zaremba-Niedwiedzka K."/>
            <person name="Spang A."/>
            <person name="Wolf Y.I."/>
            <person name="Koonin E.V."/>
            <person name="Ettema T.J."/>
        </authorList>
    </citation>
    <scope>NUCLEOTIDE SEQUENCE</scope>
</reference>
<dbReference type="GO" id="GO:0016887">
    <property type="term" value="F:ATP hydrolysis activity"/>
    <property type="evidence" value="ECO:0007669"/>
    <property type="project" value="InterPro"/>
</dbReference>